<sequence length="576" mass="63793">MGIALVCALVAWGVVCSLMLVQRRGEEARLRGEVLAAGEALRDRLVARNRGIERVLGDLPVQWGGRVPPRRDFDLAARTLSRLYPEVRGVFLLDRTRPLLALDPDRGGRRPGSHPWQVPSAKAALAGEDLRTFRGSLGPLDLPGGQRVLLVLAPLDRAFRGASGPLVAVVSLQGFLEAPEVAVLPGRLELALQDARSGRVFHGDPLTLARRPVRVFVPLTPGGWNLSTLPLGGWKSLGSPSRRWGMAAGGMAAGGALLGYLGGRRLMGRLRRRRERAVREGHYRDLVESVHDLIWEVDAQGVFTFLGPQVEGLLGMKPEELVGRTPFSLMPHKEGVRMQKLFRIRAAKGEDFLWEESAWIGRDALVYWETNARPFFREDGSLGGYRGVNRDVTNRKLRELELDGQVEELDEKMEELRRSASLDPLTEALNRRSIERELMAETRRADRYGNPLTVILCDIDRFKSINDRYGHQEGDCALRAFSRIVRGCLRTGDHFGRWGGEEFLVVAPVDGPGGAALAEKLRLELETVTRATPVPFTASFGVAVYVPGEPPETLVQRADEAMYRAKESGRNRVEVA</sequence>
<protein>
    <submittedName>
        <fullName evidence="3">Diguanylate cyclase with PAS/PAC sensor</fullName>
    </submittedName>
</protein>
<feature type="domain" description="PAS" evidence="1">
    <location>
        <begin position="279"/>
        <end position="334"/>
    </location>
</feature>
<organism evidence="3 4">
    <name type="scientific">Aminomonas paucivorans DSM 12260</name>
    <dbReference type="NCBI Taxonomy" id="584708"/>
    <lineage>
        <taxon>Bacteria</taxon>
        <taxon>Thermotogati</taxon>
        <taxon>Synergistota</taxon>
        <taxon>Synergistia</taxon>
        <taxon>Synergistales</taxon>
        <taxon>Synergistaceae</taxon>
        <taxon>Aminomonas</taxon>
    </lineage>
</organism>
<dbReference type="Gene3D" id="3.30.70.270">
    <property type="match status" value="1"/>
</dbReference>
<dbReference type="PROSITE" id="PS50887">
    <property type="entry name" value="GGDEF"/>
    <property type="match status" value="1"/>
</dbReference>
<gene>
    <name evidence="3" type="ORF">Apau_0444</name>
</gene>
<dbReference type="InterPro" id="IPR029787">
    <property type="entry name" value="Nucleotide_cyclase"/>
</dbReference>
<dbReference type="InterPro" id="IPR043128">
    <property type="entry name" value="Rev_trsase/Diguanyl_cyclase"/>
</dbReference>
<dbReference type="STRING" id="584708.Apau_0444"/>
<feature type="domain" description="GGDEF" evidence="2">
    <location>
        <begin position="450"/>
        <end position="576"/>
    </location>
</feature>
<dbReference type="PANTHER" id="PTHR45138">
    <property type="entry name" value="REGULATORY COMPONENTS OF SENSORY TRANSDUCTION SYSTEM"/>
    <property type="match status" value="1"/>
</dbReference>
<dbReference type="AlphaFoldDB" id="E3CZI6"/>
<dbReference type="NCBIfam" id="TIGR00254">
    <property type="entry name" value="GGDEF"/>
    <property type="match status" value="1"/>
</dbReference>
<dbReference type="PROSITE" id="PS50112">
    <property type="entry name" value="PAS"/>
    <property type="match status" value="1"/>
</dbReference>
<dbReference type="Gene3D" id="3.30.450.20">
    <property type="entry name" value="PAS domain"/>
    <property type="match status" value="1"/>
</dbReference>
<accession>E3CZI6</accession>
<dbReference type="NCBIfam" id="TIGR00229">
    <property type="entry name" value="sensory_box"/>
    <property type="match status" value="1"/>
</dbReference>
<dbReference type="InterPro" id="IPR013656">
    <property type="entry name" value="PAS_4"/>
</dbReference>
<keyword evidence="4" id="KW-1185">Reference proteome</keyword>
<proteinExistence type="predicted"/>
<dbReference type="EMBL" id="CM001022">
    <property type="protein sequence ID" value="EFQ22878.1"/>
    <property type="molecule type" value="Genomic_DNA"/>
</dbReference>
<dbReference type="HOGENOM" id="CLU_473019_0_0_0"/>
<dbReference type="SUPFAM" id="SSF55785">
    <property type="entry name" value="PYP-like sensor domain (PAS domain)"/>
    <property type="match status" value="1"/>
</dbReference>
<evidence type="ECO:0000313" key="3">
    <source>
        <dbReference type="EMBL" id="EFQ22878.1"/>
    </source>
</evidence>
<evidence type="ECO:0000259" key="1">
    <source>
        <dbReference type="PROSITE" id="PS50112"/>
    </source>
</evidence>
<dbReference type="Pfam" id="PF00990">
    <property type="entry name" value="GGDEF"/>
    <property type="match status" value="1"/>
</dbReference>
<dbReference type="SUPFAM" id="SSF55073">
    <property type="entry name" value="Nucleotide cyclase"/>
    <property type="match status" value="1"/>
</dbReference>
<dbReference type="InterPro" id="IPR050469">
    <property type="entry name" value="Diguanylate_Cyclase"/>
</dbReference>
<dbReference type="PANTHER" id="PTHR45138:SF9">
    <property type="entry name" value="DIGUANYLATE CYCLASE DGCM-RELATED"/>
    <property type="match status" value="1"/>
</dbReference>
<dbReference type="Proteomes" id="UP000005096">
    <property type="component" value="Chromosome"/>
</dbReference>
<dbReference type="SMART" id="SM00267">
    <property type="entry name" value="GGDEF"/>
    <property type="match status" value="1"/>
</dbReference>
<dbReference type="InterPro" id="IPR000014">
    <property type="entry name" value="PAS"/>
</dbReference>
<dbReference type="InterPro" id="IPR000160">
    <property type="entry name" value="GGDEF_dom"/>
</dbReference>
<name>E3CZI6_9BACT</name>
<dbReference type="CDD" id="cd00130">
    <property type="entry name" value="PAS"/>
    <property type="match status" value="1"/>
</dbReference>
<dbReference type="CDD" id="cd01949">
    <property type="entry name" value="GGDEF"/>
    <property type="match status" value="1"/>
</dbReference>
<dbReference type="InterPro" id="IPR035965">
    <property type="entry name" value="PAS-like_dom_sf"/>
</dbReference>
<dbReference type="FunFam" id="3.30.70.270:FF:000001">
    <property type="entry name" value="Diguanylate cyclase domain protein"/>
    <property type="match status" value="1"/>
</dbReference>
<reference evidence="3 4" key="1">
    <citation type="journal article" date="2010" name="Stand. Genomic Sci.">
        <title>Non-contiguous finished genome sequence of Aminomonas paucivorans type strain (GLU-3).</title>
        <authorList>
            <person name="Pitluck S."/>
            <person name="Yasawong M."/>
            <person name="Held B."/>
            <person name="Lapidus A."/>
            <person name="Nolan M."/>
            <person name="Copeland A."/>
            <person name="Lucas S."/>
            <person name="Del Rio T.G."/>
            <person name="Tice H."/>
            <person name="Cheng J.F."/>
            <person name="Chertkov O."/>
            <person name="Goodwin L."/>
            <person name="Tapia R."/>
            <person name="Han C."/>
            <person name="Liolios K."/>
            <person name="Ivanova N."/>
            <person name="Mavromatis K."/>
            <person name="Ovchinnikova G."/>
            <person name="Pati A."/>
            <person name="Chen A."/>
            <person name="Palaniappan K."/>
            <person name="Land M."/>
            <person name="Hauser L."/>
            <person name="Chang Y.J."/>
            <person name="Jeffries C.D."/>
            <person name="Pukall R."/>
            <person name="Spring S."/>
            <person name="Rohde M."/>
            <person name="Sikorski J."/>
            <person name="Goker M."/>
            <person name="Woyke T."/>
            <person name="Bristow J."/>
            <person name="Eisen J.A."/>
            <person name="Markowitz V."/>
            <person name="Hugenholtz P."/>
            <person name="Kyrpides N.C."/>
            <person name="Klenk H.P."/>
        </authorList>
    </citation>
    <scope>NUCLEOTIDE SEQUENCE [LARGE SCALE GENOMIC DNA]</scope>
    <source>
        <strain evidence="3 4">DSM 12260</strain>
    </source>
</reference>
<dbReference type="SMART" id="SM00091">
    <property type="entry name" value="PAS"/>
    <property type="match status" value="1"/>
</dbReference>
<evidence type="ECO:0000259" key="2">
    <source>
        <dbReference type="PROSITE" id="PS50887"/>
    </source>
</evidence>
<dbReference type="eggNOG" id="COG3706">
    <property type="taxonomic scope" value="Bacteria"/>
</dbReference>
<evidence type="ECO:0000313" key="4">
    <source>
        <dbReference type="Proteomes" id="UP000005096"/>
    </source>
</evidence>
<dbReference type="PaxDb" id="584708-Apau_0444"/>
<dbReference type="Pfam" id="PF08448">
    <property type="entry name" value="PAS_4"/>
    <property type="match status" value="1"/>
</dbReference>
<dbReference type="GO" id="GO:0052621">
    <property type="term" value="F:diguanylate cyclase activity"/>
    <property type="evidence" value="ECO:0007669"/>
    <property type="project" value="TreeGrafter"/>
</dbReference>